<name>A0A7J7MRM9_9MAGN</name>
<evidence type="ECO:0000256" key="3">
    <source>
        <dbReference type="SAM" id="MobiDB-lite"/>
    </source>
</evidence>
<keyword evidence="6" id="KW-1185">Reference proteome</keyword>
<dbReference type="OrthoDB" id="8062037at2759"/>
<dbReference type="GO" id="GO:0008270">
    <property type="term" value="F:zinc ion binding"/>
    <property type="evidence" value="ECO:0007669"/>
    <property type="project" value="UniProtKB-KW"/>
</dbReference>
<dbReference type="InterPro" id="IPR001841">
    <property type="entry name" value="Znf_RING"/>
</dbReference>
<dbReference type="Proteomes" id="UP000541444">
    <property type="component" value="Unassembled WGS sequence"/>
</dbReference>
<dbReference type="PANTHER" id="PTHR47344">
    <property type="entry name" value="RING ZINC FINGER PROTEIN-RELATED"/>
    <property type="match status" value="1"/>
</dbReference>
<proteinExistence type="predicted"/>
<dbReference type="PANTHER" id="PTHR47344:SF1">
    <property type="entry name" value="RING ZINC FINGER PROTEIN-RELATED"/>
    <property type="match status" value="1"/>
</dbReference>
<evidence type="ECO:0000313" key="5">
    <source>
        <dbReference type="EMBL" id="KAF6157599.1"/>
    </source>
</evidence>
<evidence type="ECO:0000313" key="6">
    <source>
        <dbReference type="Proteomes" id="UP000541444"/>
    </source>
</evidence>
<reference evidence="5 6" key="1">
    <citation type="journal article" date="2020" name="IScience">
        <title>Genome Sequencing of the Endangered Kingdonia uniflora (Circaeasteraceae, Ranunculales) Reveals Potential Mechanisms of Evolutionary Specialization.</title>
        <authorList>
            <person name="Sun Y."/>
            <person name="Deng T."/>
            <person name="Zhang A."/>
            <person name="Moore M.J."/>
            <person name="Landis J.B."/>
            <person name="Lin N."/>
            <person name="Zhang H."/>
            <person name="Zhang X."/>
            <person name="Huang J."/>
            <person name="Zhang X."/>
            <person name="Sun H."/>
            <person name="Wang H."/>
        </authorList>
    </citation>
    <scope>NUCLEOTIDE SEQUENCE [LARGE SCALE GENOMIC DNA]</scope>
    <source>
        <strain evidence="5">TB1705</strain>
        <tissue evidence="5">Leaf</tissue>
    </source>
</reference>
<evidence type="ECO:0000256" key="2">
    <source>
        <dbReference type="SAM" id="Coils"/>
    </source>
</evidence>
<feature type="region of interest" description="Disordered" evidence="3">
    <location>
        <begin position="340"/>
        <end position="400"/>
    </location>
</feature>
<feature type="compositionally biased region" description="Polar residues" evidence="3">
    <location>
        <begin position="70"/>
        <end position="79"/>
    </location>
</feature>
<organism evidence="5 6">
    <name type="scientific">Kingdonia uniflora</name>
    <dbReference type="NCBI Taxonomy" id="39325"/>
    <lineage>
        <taxon>Eukaryota</taxon>
        <taxon>Viridiplantae</taxon>
        <taxon>Streptophyta</taxon>
        <taxon>Embryophyta</taxon>
        <taxon>Tracheophyta</taxon>
        <taxon>Spermatophyta</taxon>
        <taxon>Magnoliopsida</taxon>
        <taxon>Ranunculales</taxon>
        <taxon>Circaeasteraceae</taxon>
        <taxon>Kingdonia</taxon>
    </lineage>
</organism>
<gene>
    <name evidence="5" type="ORF">GIB67_037172</name>
</gene>
<feature type="domain" description="RING-type" evidence="4">
    <location>
        <begin position="12"/>
        <end position="51"/>
    </location>
</feature>
<dbReference type="PROSITE" id="PS50089">
    <property type="entry name" value="ZF_RING_2"/>
    <property type="match status" value="1"/>
</dbReference>
<feature type="coiled-coil region" evidence="2">
    <location>
        <begin position="105"/>
        <end position="146"/>
    </location>
</feature>
<evidence type="ECO:0000256" key="1">
    <source>
        <dbReference type="PROSITE-ProRule" id="PRU00175"/>
    </source>
</evidence>
<keyword evidence="1" id="KW-0862">Zinc</keyword>
<dbReference type="EMBL" id="JACGCM010001272">
    <property type="protein sequence ID" value="KAF6157599.1"/>
    <property type="molecule type" value="Genomic_DNA"/>
</dbReference>
<evidence type="ECO:0000259" key="4">
    <source>
        <dbReference type="PROSITE" id="PS50089"/>
    </source>
</evidence>
<feature type="coiled-coil region" evidence="2">
    <location>
        <begin position="242"/>
        <end position="276"/>
    </location>
</feature>
<keyword evidence="1" id="KW-0863">Zinc-finger</keyword>
<comment type="caution">
    <text evidence="5">The sequence shown here is derived from an EMBL/GenBank/DDBJ whole genome shotgun (WGS) entry which is preliminary data.</text>
</comment>
<protein>
    <recommendedName>
        <fullName evidence="4">RING-type domain-containing protein</fullName>
    </recommendedName>
</protein>
<sequence>MSCKNAFGKTICSICYEDLKPLIEDLQSISICGHQWIEYCPKTKSTCPFCKQRCCQENIARLYFQSVGDQNETQRSQKPLNGVGDEDGDDPVELRLEVKRLEGKLSGITSVFKRQEEDLKELDEELRRCKENAKTQEKLKNEALKEKASMQLKLQTKSEDLEKVFSESSKLHDRNMALAKELAALKLVSDVNLEEEEVVKLASFGNGPNNKDTVDILKKSLVLRNKSYKELMVQCNLLGRGEAHATKKLEKTKEKMKKMKTRMQELELALEENENKALRSLKHSKNIPSDMVNLNDIKEQSKASYINRYLSEDQIAQSLKPVKYSNQNVGFSSRLQLPRTLNTESNQSDDIKEQSETQDINNHQSEDRMAQSLKPARNPNQSDGFSSRSQIPRTLNTDSHKEFKDTNIIDIDEEDDFDIFTDKNEPESHPYEHGVSSHILNPSSNVGLKTKEFNKDIYLQKSSMLKPKIASDASKEPVMPRKISWAGLSGPCSGTKKDANYSSVGAMEENALNINSRRSDAETLILDEMLEDPALLHITKETSYDAPISRPGDRCFAGGFLAPDGANRHLGKWCKRAQTDTSVSSANDGDLIAVGADGRGGRIKVLRTQNHLDVKGSSLLAKKCKVGAKQNDPLPRGCLQIEHFFGKANRS</sequence>
<dbReference type="AlphaFoldDB" id="A0A7J7MRM9"/>
<feature type="compositionally biased region" description="Polar residues" evidence="3">
    <location>
        <begin position="378"/>
        <end position="397"/>
    </location>
</feature>
<keyword evidence="2" id="KW-0175">Coiled coil</keyword>
<accession>A0A7J7MRM9</accession>
<keyword evidence="1" id="KW-0479">Metal-binding</keyword>
<feature type="region of interest" description="Disordered" evidence="3">
    <location>
        <begin position="70"/>
        <end position="90"/>
    </location>
</feature>